<gene>
    <name evidence="2" type="primary">Dsim\GD17921</name>
    <name evidence="2" type="ORF">Dsim_GD17921</name>
</gene>
<evidence type="ECO:0000313" key="2">
    <source>
        <dbReference type="EMBL" id="EDX10299.1"/>
    </source>
</evidence>
<dbReference type="AlphaFoldDB" id="B4QRT5"/>
<dbReference type="EMBL" id="CM000363">
    <property type="protein sequence ID" value="EDX10299.1"/>
    <property type="molecule type" value="Genomic_DNA"/>
</dbReference>
<keyword evidence="3" id="KW-1185">Reference proteome</keyword>
<keyword evidence="1" id="KW-0472">Membrane</keyword>
<protein>
    <submittedName>
        <fullName evidence="2">GD17921</fullName>
    </submittedName>
</protein>
<dbReference type="OMA" id="AHQHANC"/>
<dbReference type="PhylomeDB" id="B4QRT5"/>
<sequence length="117" mass="13080">MKLNDNNLVCMAKSFRSQKRLLPLRCSFRRLAARLLAFGGNLFTAFLWPTWLTMVDVRLHPATAHQHANCGQDGGPFGRARKMIKSAAANAPRTRKLNWVLTHLASSCCSAACTYIF</sequence>
<accession>B4QRT5</accession>
<keyword evidence="1" id="KW-1133">Transmembrane helix</keyword>
<reference evidence="2 3" key="1">
    <citation type="journal article" date="2007" name="Nature">
        <title>Evolution of genes and genomes on the Drosophila phylogeny.</title>
        <authorList>
            <consortium name="Drosophila 12 Genomes Consortium"/>
            <person name="Clark A.G."/>
            <person name="Eisen M.B."/>
            <person name="Smith D.R."/>
            <person name="Bergman C.M."/>
            <person name="Oliver B."/>
            <person name="Markow T.A."/>
            <person name="Kaufman T.C."/>
            <person name="Kellis M."/>
            <person name="Gelbart W."/>
            <person name="Iyer V.N."/>
            <person name="Pollard D.A."/>
            <person name="Sackton T.B."/>
            <person name="Larracuente A.M."/>
            <person name="Singh N.D."/>
            <person name="Abad J.P."/>
            <person name="Abt D.N."/>
            <person name="Adryan B."/>
            <person name="Aguade M."/>
            <person name="Akashi H."/>
            <person name="Anderson W.W."/>
            <person name="Aquadro C.F."/>
            <person name="Ardell D.H."/>
            <person name="Arguello R."/>
            <person name="Artieri C.G."/>
            <person name="Barbash D.A."/>
            <person name="Barker D."/>
            <person name="Barsanti P."/>
            <person name="Batterham P."/>
            <person name="Batzoglou S."/>
            <person name="Begun D."/>
            <person name="Bhutkar A."/>
            <person name="Blanco E."/>
            <person name="Bosak S.A."/>
            <person name="Bradley R.K."/>
            <person name="Brand A.D."/>
            <person name="Brent M.R."/>
            <person name="Brooks A.N."/>
            <person name="Brown R.H."/>
            <person name="Butlin R.K."/>
            <person name="Caggese C."/>
            <person name="Calvi B.R."/>
            <person name="Bernardo de Carvalho A."/>
            <person name="Caspi A."/>
            <person name="Castrezana S."/>
            <person name="Celniker S.E."/>
            <person name="Chang J.L."/>
            <person name="Chapple C."/>
            <person name="Chatterji S."/>
            <person name="Chinwalla A."/>
            <person name="Civetta A."/>
            <person name="Clifton S.W."/>
            <person name="Comeron J.M."/>
            <person name="Costello J.C."/>
            <person name="Coyne J.A."/>
            <person name="Daub J."/>
            <person name="David R.G."/>
            <person name="Delcher A.L."/>
            <person name="Delehaunty K."/>
            <person name="Do C.B."/>
            <person name="Ebling H."/>
            <person name="Edwards K."/>
            <person name="Eickbush T."/>
            <person name="Evans J.D."/>
            <person name="Filipski A."/>
            <person name="Findeiss S."/>
            <person name="Freyhult E."/>
            <person name="Fulton L."/>
            <person name="Fulton R."/>
            <person name="Garcia A.C."/>
            <person name="Gardiner A."/>
            <person name="Garfield D.A."/>
            <person name="Garvin B.E."/>
            <person name="Gibson G."/>
            <person name="Gilbert D."/>
            <person name="Gnerre S."/>
            <person name="Godfrey J."/>
            <person name="Good R."/>
            <person name="Gotea V."/>
            <person name="Gravely B."/>
            <person name="Greenberg A.J."/>
            <person name="Griffiths-Jones S."/>
            <person name="Gross S."/>
            <person name="Guigo R."/>
            <person name="Gustafson E.A."/>
            <person name="Haerty W."/>
            <person name="Hahn M.W."/>
            <person name="Halligan D.L."/>
            <person name="Halpern A.L."/>
            <person name="Halter G.M."/>
            <person name="Han M.V."/>
            <person name="Heger A."/>
            <person name="Hillier L."/>
            <person name="Hinrichs A.S."/>
            <person name="Holmes I."/>
            <person name="Hoskins R.A."/>
            <person name="Hubisz M.J."/>
            <person name="Hultmark D."/>
            <person name="Huntley M.A."/>
            <person name="Jaffe D.B."/>
            <person name="Jagadeeshan S."/>
            <person name="Jeck W.R."/>
            <person name="Johnson J."/>
            <person name="Jones C.D."/>
            <person name="Jordan W.C."/>
            <person name="Karpen G.H."/>
            <person name="Kataoka E."/>
            <person name="Keightley P.D."/>
            <person name="Kheradpour P."/>
            <person name="Kirkness E.F."/>
            <person name="Koerich L.B."/>
            <person name="Kristiansen K."/>
            <person name="Kudrna D."/>
            <person name="Kulathinal R.J."/>
            <person name="Kumar S."/>
            <person name="Kwok R."/>
            <person name="Lander E."/>
            <person name="Langley C.H."/>
            <person name="Lapoint R."/>
            <person name="Lazzaro B.P."/>
            <person name="Lee S.J."/>
            <person name="Levesque L."/>
            <person name="Li R."/>
            <person name="Lin C.F."/>
            <person name="Lin M.F."/>
            <person name="Lindblad-Toh K."/>
            <person name="Llopart A."/>
            <person name="Long M."/>
            <person name="Low L."/>
            <person name="Lozovsky E."/>
            <person name="Lu J."/>
            <person name="Luo M."/>
            <person name="Machado C.A."/>
            <person name="Makalowski W."/>
            <person name="Marzo M."/>
            <person name="Matsuda M."/>
            <person name="Matzkin L."/>
            <person name="McAllister B."/>
            <person name="McBride C.S."/>
            <person name="McKernan B."/>
            <person name="McKernan K."/>
            <person name="Mendez-Lago M."/>
            <person name="Minx P."/>
            <person name="Mollenhauer M.U."/>
            <person name="Montooth K."/>
            <person name="Mount S.M."/>
            <person name="Mu X."/>
            <person name="Myers E."/>
            <person name="Negre B."/>
            <person name="Newfeld S."/>
            <person name="Nielsen R."/>
            <person name="Noor M.A."/>
            <person name="O'Grady P."/>
            <person name="Pachter L."/>
            <person name="Papaceit M."/>
            <person name="Parisi M.J."/>
            <person name="Parisi M."/>
            <person name="Parts L."/>
            <person name="Pedersen J.S."/>
            <person name="Pesole G."/>
            <person name="Phillippy A.M."/>
            <person name="Ponting C.P."/>
            <person name="Pop M."/>
            <person name="Porcelli D."/>
            <person name="Powell J.R."/>
            <person name="Prohaska S."/>
            <person name="Pruitt K."/>
            <person name="Puig M."/>
            <person name="Quesneville H."/>
            <person name="Ram K.R."/>
            <person name="Rand D."/>
            <person name="Rasmussen M.D."/>
            <person name="Reed L.K."/>
            <person name="Reenan R."/>
            <person name="Reily A."/>
            <person name="Remington K.A."/>
            <person name="Rieger T.T."/>
            <person name="Ritchie M.G."/>
            <person name="Robin C."/>
            <person name="Rogers Y.H."/>
            <person name="Rohde C."/>
            <person name="Rozas J."/>
            <person name="Rubenfield M.J."/>
            <person name="Ruiz A."/>
            <person name="Russo S."/>
            <person name="Salzberg S.L."/>
            <person name="Sanchez-Gracia A."/>
            <person name="Saranga D.J."/>
            <person name="Sato H."/>
            <person name="Schaeffer S.W."/>
            <person name="Schatz M.C."/>
            <person name="Schlenke T."/>
            <person name="Schwartz R."/>
            <person name="Segarra C."/>
            <person name="Singh R.S."/>
            <person name="Sirot L."/>
            <person name="Sirota M."/>
            <person name="Sisneros N.B."/>
            <person name="Smith C.D."/>
            <person name="Smith T.F."/>
            <person name="Spieth J."/>
            <person name="Stage D.E."/>
            <person name="Stark A."/>
            <person name="Stephan W."/>
            <person name="Strausberg R.L."/>
            <person name="Strempel S."/>
            <person name="Sturgill D."/>
            <person name="Sutton G."/>
            <person name="Sutton G.G."/>
            <person name="Tao W."/>
            <person name="Teichmann S."/>
            <person name="Tobari Y.N."/>
            <person name="Tomimura Y."/>
            <person name="Tsolas J.M."/>
            <person name="Valente V.L."/>
            <person name="Venter E."/>
            <person name="Venter J.C."/>
            <person name="Vicario S."/>
            <person name="Vieira F.G."/>
            <person name="Vilella A.J."/>
            <person name="Villasante A."/>
            <person name="Walenz B."/>
            <person name="Wang J."/>
            <person name="Wasserman M."/>
            <person name="Watts T."/>
            <person name="Wilson D."/>
            <person name="Wilson R.K."/>
            <person name="Wing R.A."/>
            <person name="Wolfner M.F."/>
            <person name="Wong A."/>
            <person name="Wong G.K."/>
            <person name="Wu C.I."/>
            <person name="Wu G."/>
            <person name="Yamamoto D."/>
            <person name="Yang H.P."/>
            <person name="Yang S.P."/>
            <person name="Yorke J.A."/>
            <person name="Yoshida K."/>
            <person name="Zdobnov E."/>
            <person name="Zhang P."/>
            <person name="Zhang Y."/>
            <person name="Zimin A.V."/>
            <person name="Baldwin J."/>
            <person name="Abdouelleil A."/>
            <person name="Abdulkadir J."/>
            <person name="Abebe A."/>
            <person name="Abera B."/>
            <person name="Abreu J."/>
            <person name="Acer S.C."/>
            <person name="Aftuck L."/>
            <person name="Alexander A."/>
            <person name="An P."/>
            <person name="Anderson E."/>
            <person name="Anderson S."/>
            <person name="Arachi H."/>
            <person name="Azer M."/>
            <person name="Bachantsang P."/>
            <person name="Barry A."/>
            <person name="Bayul T."/>
            <person name="Berlin A."/>
            <person name="Bessette D."/>
            <person name="Bloom T."/>
            <person name="Blye J."/>
            <person name="Boguslavskiy L."/>
            <person name="Bonnet C."/>
            <person name="Boukhgalter B."/>
            <person name="Bourzgui I."/>
            <person name="Brown A."/>
            <person name="Cahill P."/>
            <person name="Channer S."/>
            <person name="Cheshatsang Y."/>
            <person name="Chuda L."/>
            <person name="Citroen M."/>
            <person name="Collymore A."/>
            <person name="Cooke P."/>
            <person name="Costello M."/>
            <person name="D'Aco K."/>
            <person name="Daza R."/>
            <person name="De Haan G."/>
            <person name="DeGray S."/>
            <person name="DeMaso C."/>
            <person name="Dhargay N."/>
            <person name="Dooley K."/>
            <person name="Dooley E."/>
            <person name="Doricent M."/>
            <person name="Dorje P."/>
            <person name="Dorjee K."/>
            <person name="Dupes A."/>
            <person name="Elong R."/>
            <person name="Falk J."/>
            <person name="Farina A."/>
            <person name="Faro S."/>
            <person name="Ferguson D."/>
            <person name="Fisher S."/>
            <person name="Foley C.D."/>
            <person name="Franke A."/>
            <person name="Friedrich D."/>
            <person name="Gadbois L."/>
            <person name="Gearin G."/>
            <person name="Gearin C.R."/>
            <person name="Giannoukos G."/>
            <person name="Goode T."/>
            <person name="Graham J."/>
            <person name="Grandbois E."/>
            <person name="Grewal S."/>
            <person name="Gyaltsen K."/>
            <person name="Hafez N."/>
            <person name="Hagos B."/>
            <person name="Hall J."/>
            <person name="Henson C."/>
            <person name="Hollinger A."/>
            <person name="Honan T."/>
            <person name="Huard M.D."/>
            <person name="Hughes L."/>
            <person name="Hurhula B."/>
            <person name="Husby M.E."/>
            <person name="Kamat A."/>
            <person name="Kanga B."/>
            <person name="Kashin S."/>
            <person name="Khazanovich D."/>
            <person name="Kisner P."/>
            <person name="Lance K."/>
            <person name="Lara M."/>
            <person name="Lee W."/>
            <person name="Lennon N."/>
            <person name="Letendre F."/>
            <person name="LeVine R."/>
            <person name="Lipovsky A."/>
            <person name="Liu X."/>
            <person name="Liu J."/>
            <person name="Liu S."/>
            <person name="Lokyitsang T."/>
            <person name="Lokyitsang Y."/>
            <person name="Lubonja R."/>
            <person name="Lui A."/>
            <person name="MacDonald P."/>
            <person name="Magnisalis V."/>
            <person name="Maru K."/>
            <person name="Matthews C."/>
            <person name="McCusker W."/>
            <person name="McDonough S."/>
            <person name="Mehta T."/>
            <person name="Meldrim J."/>
            <person name="Meneus L."/>
            <person name="Mihai O."/>
            <person name="Mihalev A."/>
            <person name="Mihova T."/>
            <person name="Mittelman R."/>
            <person name="Mlenga V."/>
            <person name="Montmayeur A."/>
            <person name="Mulrain L."/>
            <person name="Navidi A."/>
            <person name="Naylor J."/>
            <person name="Negash T."/>
            <person name="Nguyen T."/>
            <person name="Nguyen N."/>
            <person name="Nicol R."/>
            <person name="Norbu C."/>
            <person name="Norbu N."/>
            <person name="Novod N."/>
            <person name="O'Neill B."/>
            <person name="Osman S."/>
            <person name="Markiewicz E."/>
            <person name="Oyono O.L."/>
            <person name="Patti C."/>
            <person name="Phunkhang P."/>
            <person name="Pierre F."/>
            <person name="Priest M."/>
            <person name="Raghuraman S."/>
            <person name="Rege F."/>
            <person name="Reyes R."/>
            <person name="Rise C."/>
            <person name="Rogov P."/>
            <person name="Ross K."/>
            <person name="Ryan E."/>
            <person name="Settipalli S."/>
            <person name="Shea T."/>
            <person name="Sherpa N."/>
            <person name="Shi L."/>
            <person name="Shih D."/>
            <person name="Sparrow T."/>
            <person name="Spaulding J."/>
            <person name="Stalker J."/>
            <person name="Stange-Thomann N."/>
            <person name="Stavropoulos S."/>
            <person name="Stone C."/>
            <person name="Strader C."/>
            <person name="Tesfaye S."/>
            <person name="Thomson T."/>
            <person name="Thoulutsang Y."/>
            <person name="Thoulutsang D."/>
            <person name="Topham K."/>
            <person name="Topping I."/>
            <person name="Tsamla T."/>
            <person name="Vassiliev H."/>
            <person name="Vo A."/>
            <person name="Wangchuk T."/>
            <person name="Wangdi T."/>
            <person name="Weiand M."/>
            <person name="Wilkinson J."/>
            <person name="Wilson A."/>
            <person name="Yadav S."/>
            <person name="Young G."/>
            <person name="Yu Q."/>
            <person name="Zembek L."/>
            <person name="Zhong D."/>
            <person name="Zimmer A."/>
            <person name="Zwirko Z."/>
            <person name="Jaffe D.B."/>
            <person name="Alvarez P."/>
            <person name="Brockman W."/>
            <person name="Butler J."/>
            <person name="Chin C."/>
            <person name="Gnerre S."/>
            <person name="Grabherr M."/>
            <person name="Kleber M."/>
            <person name="Mauceli E."/>
            <person name="MacCallum I."/>
        </authorList>
    </citation>
    <scope>NUCLEOTIDE SEQUENCE [LARGE SCALE GENOMIC DNA]</scope>
    <source>
        <strain evidence="3">white501</strain>
    </source>
</reference>
<name>B4QRT5_DROSI</name>
<organism evidence="2 3">
    <name type="scientific">Drosophila simulans</name>
    <name type="common">Fruit fly</name>
    <dbReference type="NCBI Taxonomy" id="7240"/>
    <lineage>
        <taxon>Eukaryota</taxon>
        <taxon>Metazoa</taxon>
        <taxon>Ecdysozoa</taxon>
        <taxon>Arthropoda</taxon>
        <taxon>Hexapoda</taxon>
        <taxon>Insecta</taxon>
        <taxon>Pterygota</taxon>
        <taxon>Neoptera</taxon>
        <taxon>Endopterygota</taxon>
        <taxon>Diptera</taxon>
        <taxon>Brachycera</taxon>
        <taxon>Muscomorpha</taxon>
        <taxon>Ephydroidea</taxon>
        <taxon>Drosophilidae</taxon>
        <taxon>Drosophila</taxon>
        <taxon>Sophophora</taxon>
    </lineage>
</organism>
<evidence type="ECO:0000256" key="1">
    <source>
        <dbReference type="SAM" id="Phobius"/>
    </source>
</evidence>
<dbReference type="Proteomes" id="UP000000304">
    <property type="component" value="Chromosome 3L"/>
</dbReference>
<feature type="transmembrane region" description="Helical" evidence="1">
    <location>
        <begin position="31"/>
        <end position="51"/>
    </location>
</feature>
<evidence type="ECO:0000313" key="3">
    <source>
        <dbReference type="Proteomes" id="UP000000304"/>
    </source>
</evidence>
<dbReference type="HOGENOM" id="CLU_2087330_0_0_1"/>
<keyword evidence="1" id="KW-0812">Transmembrane</keyword>
<proteinExistence type="predicted"/>